<reference evidence="3" key="2">
    <citation type="submission" date="2015-01" db="EMBL/GenBank/DDBJ databases">
        <title>Evolutionary Origins and Diversification of the Mycorrhizal Mutualists.</title>
        <authorList>
            <consortium name="DOE Joint Genome Institute"/>
            <consortium name="Mycorrhizal Genomics Consortium"/>
            <person name="Kohler A."/>
            <person name="Kuo A."/>
            <person name="Nagy L.G."/>
            <person name="Floudas D."/>
            <person name="Copeland A."/>
            <person name="Barry K.W."/>
            <person name="Cichocki N."/>
            <person name="Veneault-Fourrey C."/>
            <person name="LaButti K."/>
            <person name="Lindquist E.A."/>
            <person name="Lipzen A."/>
            <person name="Lundell T."/>
            <person name="Morin E."/>
            <person name="Murat C."/>
            <person name="Riley R."/>
            <person name="Ohm R."/>
            <person name="Sun H."/>
            <person name="Tunlid A."/>
            <person name="Henrissat B."/>
            <person name="Grigoriev I.V."/>
            <person name="Hibbett D.S."/>
            <person name="Martin F."/>
        </authorList>
    </citation>
    <scope>NUCLEOTIDE SEQUENCE [LARGE SCALE GENOMIC DNA]</scope>
    <source>
        <strain evidence="3">MAFF 305830</strain>
    </source>
</reference>
<evidence type="ECO:0000313" key="2">
    <source>
        <dbReference type="EMBL" id="KIM23892.1"/>
    </source>
</evidence>
<sequence length="637" mass="69806">MQHNTPTSQTYAPSTEMNQVNVDSLDGLDWSRTPGTPVGTNSLYSLADVFAVYNTPAGQSEVDLESPFAPRMFSPNTREWLQPEEVDWASSSHDEFAPYSLSQAVRPLLAAFSETPVASSSRVPLPDMPLAGTDLPQDTTQEDATSSLEMSVSDPELLLATSVPLPEDEAGEERNDGEGSSGSQGSTFIHPDAPDWEWSTEATVAALHSREQAKLGPPLAKFTDLLPPNQRPTRLANGRFQCNAGVCIQDGHWKVWYCNRPTFGLSFDLRKHLKTLHLGDLRQEDWAKVNRGTGASVSSKTTKSKKSGKRRTRESDDDDDDDFDPRGKRHRRDQTISTLLVGSGMLPVPFLTEAFASAGSVIAPLATHTPALLVSLTTSAPSMESVDEINVVATVTNVTLGCLNKALGRENIHHQSMHGIPHSLGQQPFDWRVHCDAKKHPNAPYMPPPSDGMERLRKHSKAGDGGLVCHIPDQASFLERSFTEAEDLAIFAATYTTAQATRYASHTLGTRALLGPIVCSMGAPDTVQGDLIHFYSQALSYASSNRPTDCTDPYQQCIDVAIIGYTMLPMKHVLLPELFQPGAQFASVNGHMWRTGTFGEQRYWVGWPIRIPTCTTIVIVNVDRYMCPVAGVYKRSR</sequence>
<feature type="compositionally biased region" description="Basic residues" evidence="1">
    <location>
        <begin position="302"/>
        <end position="312"/>
    </location>
</feature>
<feature type="compositionally biased region" description="Polar residues" evidence="1">
    <location>
        <begin position="136"/>
        <end position="150"/>
    </location>
</feature>
<keyword evidence="3" id="KW-1185">Reference proteome</keyword>
<evidence type="ECO:0000313" key="3">
    <source>
        <dbReference type="Proteomes" id="UP000054097"/>
    </source>
</evidence>
<name>A0A0C2X387_SERVB</name>
<dbReference type="AlphaFoldDB" id="A0A0C2X387"/>
<feature type="compositionally biased region" description="Low complexity" evidence="1">
    <location>
        <begin position="292"/>
        <end position="301"/>
    </location>
</feature>
<dbReference type="Proteomes" id="UP000054097">
    <property type="component" value="Unassembled WGS sequence"/>
</dbReference>
<feature type="region of interest" description="Disordered" evidence="1">
    <location>
        <begin position="1"/>
        <end position="20"/>
    </location>
</feature>
<organism evidence="2 3">
    <name type="scientific">Serendipita vermifera MAFF 305830</name>
    <dbReference type="NCBI Taxonomy" id="933852"/>
    <lineage>
        <taxon>Eukaryota</taxon>
        <taxon>Fungi</taxon>
        <taxon>Dikarya</taxon>
        <taxon>Basidiomycota</taxon>
        <taxon>Agaricomycotina</taxon>
        <taxon>Agaricomycetes</taxon>
        <taxon>Sebacinales</taxon>
        <taxon>Serendipitaceae</taxon>
        <taxon>Serendipita</taxon>
    </lineage>
</organism>
<dbReference type="EMBL" id="KN824330">
    <property type="protein sequence ID" value="KIM23892.1"/>
    <property type="molecule type" value="Genomic_DNA"/>
</dbReference>
<feature type="region of interest" description="Disordered" evidence="1">
    <location>
        <begin position="167"/>
        <end position="194"/>
    </location>
</feature>
<protein>
    <submittedName>
        <fullName evidence="2">Uncharacterized protein</fullName>
    </submittedName>
</protein>
<dbReference type="HOGENOM" id="CLU_429699_0_0_1"/>
<reference evidence="2 3" key="1">
    <citation type="submission" date="2014-04" db="EMBL/GenBank/DDBJ databases">
        <authorList>
            <consortium name="DOE Joint Genome Institute"/>
            <person name="Kuo A."/>
            <person name="Zuccaro A."/>
            <person name="Kohler A."/>
            <person name="Nagy L.G."/>
            <person name="Floudas D."/>
            <person name="Copeland A."/>
            <person name="Barry K.W."/>
            <person name="Cichocki N."/>
            <person name="Veneault-Fourrey C."/>
            <person name="LaButti K."/>
            <person name="Lindquist E.A."/>
            <person name="Lipzen A."/>
            <person name="Lundell T."/>
            <person name="Morin E."/>
            <person name="Murat C."/>
            <person name="Sun H."/>
            <person name="Tunlid A."/>
            <person name="Henrissat B."/>
            <person name="Grigoriev I.V."/>
            <person name="Hibbett D.S."/>
            <person name="Martin F."/>
            <person name="Nordberg H.P."/>
            <person name="Cantor M.N."/>
            <person name="Hua S.X."/>
        </authorList>
    </citation>
    <scope>NUCLEOTIDE SEQUENCE [LARGE SCALE GENOMIC DNA]</scope>
    <source>
        <strain evidence="2 3">MAFF 305830</strain>
    </source>
</reference>
<accession>A0A0C2X387</accession>
<gene>
    <name evidence="2" type="ORF">M408DRAFT_27490</name>
</gene>
<evidence type="ECO:0000256" key="1">
    <source>
        <dbReference type="SAM" id="MobiDB-lite"/>
    </source>
</evidence>
<feature type="region of interest" description="Disordered" evidence="1">
    <location>
        <begin position="117"/>
        <end position="153"/>
    </location>
</feature>
<feature type="region of interest" description="Disordered" evidence="1">
    <location>
        <begin position="291"/>
        <end position="330"/>
    </location>
</feature>
<proteinExistence type="predicted"/>